<dbReference type="Gene3D" id="3.50.50.60">
    <property type="entry name" value="FAD/NAD(P)-binding domain"/>
    <property type="match status" value="2"/>
</dbReference>
<dbReference type="SUPFAM" id="SSF54373">
    <property type="entry name" value="FAD-linked reductases, C-terminal domain"/>
    <property type="match status" value="1"/>
</dbReference>
<organism evidence="13 14">
    <name type="scientific">Sinanodonta woodiana</name>
    <name type="common">Chinese pond mussel</name>
    <name type="synonym">Anodonta woodiana</name>
    <dbReference type="NCBI Taxonomy" id="1069815"/>
    <lineage>
        <taxon>Eukaryota</taxon>
        <taxon>Metazoa</taxon>
        <taxon>Spiralia</taxon>
        <taxon>Lophotrochozoa</taxon>
        <taxon>Mollusca</taxon>
        <taxon>Bivalvia</taxon>
        <taxon>Autobranchia</taxon>
        <taxon>Heteroconchia</taxon>
        <taxon>Palaeoheterodonta</taxon>
        <taxon>Unionida</taxon>
        <taxon>Unionoidea</taxon>
        <taxon>Unionidae</taxon>
        <taxon>Unioninae</taxon>
        <taxon>Sinanodonta</taxon>
    </lineage>
</organism>
<dbReference type="GO" id="GO:0004729">
    <property type="term" value="F:oxygen-dependent protoporphyrinogen oxidase activity"/>
    <property type="evidence" value="ECO:0007669"/>
    <property type="project" value="UniProtKB-UniRule"/>
</dbReference>
<dbReference type="Pfam" id="PF13450">
    <property type="entry name" value="NAD_binding_8"/>
    <property type="match status" value="1"/>
</dbReference>
<comment type="pathway">
    <text evidence="2 11">Porphyrin-containing compound metabolism; protoporphyrin-IX biosynthesis; protoporphyrin-IX from protoporphyrinogen-IX: step 1/1.</text>
</comment>
<dbReference type="AlphaFoldDB" id="A0ABD3UIY9"/>
<keyword evidence="14" id="KW-1185">Reference proteome</keyword>
<dbReference type="InterPro" id="IPR036188">
    <property type="entry name" value="FAD/NAD-bd_sf"/>
</dbReference>
<evidence type="ECO:0000256" key="8">
    <source>
        <dbReference type="ARBA" id="ARBA00023133"/>
    </source>
</evidence>
<dbReference type="InterPro" id="IPR050464">
    <property type="entry name" value="Zeta_carotene_desat/Oxidored"/>
</dbReference>
<evidence type="ECO:0000256" key="6">
    <source>
        <dbReference type="ARBA" id="ARBA00022827"/>
    </source>
</evidence>
<evidence type="ECO:0000256" key="3">
    <source>
        <dbReference type="ARBA" id="ARBA00010551"/>
    </source>
</evidence>
<comment type="cofactor">
    <cofactor evidence="11">
        <name>FAD</name>
        <dbReference type="ChEBI" id="CHEBI:57692"/>
    </cofactor>
    <text evidence="11">Binds 1 FAD per subunit.</text>
</comment>
<comment type="caution">
    <text evidence="13">The sequence shown here is derived from an EMBL/GenBank/DDBJ whole genome shotgun (WGS) entry which is preliminary data.</text>
</comment>
<evidence type="ECO:0000256" key="10">
    <source>
        <dbReference type="ARBA" id="ARBA00047554"/>
    </source>
</evidence>
<comment type="catalytic activity">
    <reaction evidence="10 11">
        <text>protoporphyrinogen IX + 3 O2 = protoporphyrin IX + 3 H2O2</text>
        <dbReference type="Rhea" id="RHEA:25576"/>
        <dbReference type="ChEBI" id="CHEBI:15379"/>
        <dbReference type="ChEBI" id="CHEBI:16240"/>
        <dbReference type="ChEBI" id="CHEBI:57306"/>
        <dbReference type="ChEBI" id="CHEBI:57307"/>
        <dbReference type="EC" id="1.3.3.4"/>
    </reaction>
</comment>
<evidence type="ECO:0000313" key="14">
    <source>
        <dbReference type="Proteomes" id="UP001634394"/>
    </source>
</evidence>
<proteinExistence type="inferred from homology"/>
<comment type="similarity">
    <text evidence="3 11">Belongs to the protoporphyrinogen/coproporphyrinogen oxidase family. Protoporphyrinogen oxidase subfamily.</text>
</comment>
<comment type="function">
    <text evidence="1 11">Catalyzes the 6-electron oxidation of protoporphyrinogen-IX to form protoporphyrin-IX.</text>
</comment>
<gene>
    <name evidence="13" type="ORF">ACJMK2_019085</name>
</gene>
<evidence type="ECO:0000256" key="4">
    <source>
        <dbReference type="ARBA" id="ARBA00012867"/>
    </source>
</evidence>
<dbReference type="Pfam" id="PF01593">
    <property type="entry name" value="Amino_oxidase"/>
    <property type="match status" value="1"/>
</dbReference>
<evidence type="ECO:0000313" key="13">
    <source>
        <dbReference type="EMBL" id="KAL3848212.1"/>
    </source>
</evidence>
<dbReference type="InterPro" id="IPR004572">
    <property type="entry name" value="Protoporphyrinogen_oxidase"/>
</dbReference>
<protein>
    <recommendedName>
        <fullName evidence="4 11">Protoporphyrinogen oxidase</fullName>
        <ecNumber evidence="4 11">1.3.3.4</ecNumber>
    </recommendedName>
</protein>
<evidence type="ECO:0000256" key="9">
    <source>
        <dbReference type="ARBA" id="ARBA00023244"/>
    </source>
</evidence>
<keyword evidence="7 11" id="KW-0560">Oxidoreductase</keyword>
<dbReference type="EMBL" id="JBJQND010000016">
    <property type="protein sequence ID" value="KAL3848212.1"/>
    <property type="molecule type" value="Genomic_DNA"/>
</dbReference>
<evidence type="ECO:0000256" key="7">
    <source>
        <dbReference type="ARBA" id="ARBA00023002"/>
    </source>
</evidence>
<evidence type="ECO:0000256" key="11">
    <source>
        <dbReference type="RuleBase" id="RU367069"/>
    </source>
</evidence>
<evidence type="ECO:0000259" key="12">
    <source>
        <dbReference type="Pfam" id="PF01593"/>
    </source>
</evidence>
<feature type="domain" description="Amine oxidase" evidence="12">
    <location>
        <begin position="127"/>
        <end position="380"/>
    </location>
</feature>
<dbReference type="PANTHER" id="PTHR42923">
    <property type="entry name" value="PROTOPORPHYRINOGEN OXIDASE"/>
    <property type="match status" value="1"/>
</dbReference>
<dbReference type="NCBIfam" id="TIGR00562">
    <property type="entry name" value="proto_IX_ox"/>
    <property type="match status" value="1"/>
</dbReference>
<sequence>MTTAVVIGGGVSGLAAAHYLRKNSKFAKILVFEASSRLGGWLQSVQHPDGAVLELGPRSIRPAGRAGKNTLELVSLGALFKVQKPFSRPLISYIIKEVFQKRSTVEDESIYDFIERRMGKEITSKLVKQARLEKWSTYSFRRGVLQLVNALEESLRQTKGTEIHTNTPCSKLHFTSDGKLVVSVNGEEVKAEHVFSSIYAKNLSQIMSKDHSSLATDLRKIPAVNVVVVCVEIAGKPNLIESGFGHLLPSSEDGKLLGVVYDSCVFPQHNRQDMPSSRFTVMMGGAWYEELRGKSDQELQELAISSLFTQLGISGTVTKVKVALMKECIPQYLVGHHQLLEKIFTYIKDRDLPLSLVGSSYRGPSINDCINNARLEVERISKHYC</sequence>
<dbReference type="GO" id="GO:0005743">
    <property type="term" value="C:mitochondrial inner membrane"/>
    <property type="evidence" value="ECO:0007669"/>
    <property type="project" value="UniProtKB-SubCell"/>
</dbReference>
<dbReference type="PANTHER" id="PTHR42923:SF3">
    <property type="entry name" value="PROTOPORPHYRINOGEN OXIDASE"/>
    <property type="match status" value="1"/>
</dbReference>
<dbReference type="Proteomes" id="UP001634394">
    <property type="component" value="Unassembled WGS sequence"/>
</dbReference>
<comment type="subcellular location">
    <subcellularLocation>
        <location evidence="11">Mitochondrion inner membrane</location>
    </subcellularLocation>
</comment>
<dbReference type="InterPro" id="IPR002937">
    <property type="entry name" value="Amino_oxidase"/>
</dbReference>
<evidence type="ECO:0000256" key="2">
    <source>
        <dbReference type="ARBA" id="ARBA00005073"/>
    </source>
</evidence>
<evidence type="ECO:0000256" key="5">
    <source>
        <dbReference type="ARBA" id="ARBA00022630"/>
    </source>
</evidence>
<evidence type="ECO:0000256" key="1">
    <source>
        <dbReference type="ARBA" id="ARBA00002600"/>
    </source>
</evidence>
<reference evidence="13 14" key="1">
    <citation type="submission" date="2024-11" db="EMBL/GenBank/DDBJ databases">
        <title>Chromosome-level genome assembly of the freshwater bivalve Anodonta woodiana.</title>
        <authorList>
            <person name="Chen X."/>
        </authorList>
    </citation>
    <scope>NUCLEOTIDE SEQUENCE [LARGE SCALE GENOMIC DNA]</scope>
    <source>
        <strain evidence="13">MN2024</strain>
        <tissue evidence="13">Gills</tissue>
    </source>
</reference>
<accession>A0ABD3UIY9</accession>
<name>A0ABD3UIY9_SINWO</name>
<dbReference type="EC" id="1.3.3.4" evidence="4 11"/>
<dbReference type="GO" id="GO:0006782">
    <property type="term" value="P:protoporphyrinogen IX biosynthetic process"/>
    <property type="evidence" value="ECO:0007669"/>
    <property type="project" value="UniProtKB-UniRule"/>
</dbReference>
<keyword evidence="8 11" id="KW-0350">Heme biosynthesis</keyword>
<dbReference type="SUPFAM" id="SSF51905">
    <property type="entry name" value="FAD/NAD(P)-binding domain"/>
    <property type="match status" value="1"/>
</dbReference>
<keyword evidence="9 11" id="KW-0627">Porphyrin biosynthesis</keyword>
<keyword evidence="5 11" id="KW-0285">Flavoprotein</keyword>
<keyword evidence="6 11" id="KW-0274">FAD</keyword>